<keyword evidence="3" id="KW-0813">Transport</keyword>
<comment type="subcellular location">
    <subcellularLocation>
        <location evidence="1">Membrane</location>
    </subcellularLocation>
</comment>
<gene>
    <name evidence="7" type="ORF">AKL17_3131</name>
</gene>
<keyword evidence="5" id="KW-0472">Membrane</keyword>
<dbReference type="GO" id="GO:0005524">
    <property type="term" value="F:ATP binding"/>
    <property type="evidence" value="ECO:0007669"/>
    <property type="project" value="UniProtKB-KW"/>
</dbReference>
<protein>
    <submittedName>
        <fullName evidence="7">ABC transporter ATP-binding protein</fullName>
    </submittedName>
</protein>
<sequence length="87" mass="8641">MTLLRVDNLSIRIGTAPVLSDVSLQLDPGETLGLVGESGSGKSMTALALMGLLPAGAMASGRAAFEGRTCWRCASASCAASAARGSG</sequence>
<keyword evidence="4" id="KW-1003">Cell membrane</keyword>
<dbReference type="EMBL" id="CP012661">
    <property type="protein sequence ID" value="AMY70363.1"/>
    <property type="molecule type" value="Genomic_DNA"/>
</dbReference>
<dbReference type="PANTHER" id="PTHR43297">
    <property type="entry name" value="OLIGOPEPTIDE TRANSPORT ATP-BINDING PROTEIN APPD"/>
    <property type="match status" value="1"/>
</dbReference>
<dbReference type="InterPro" id="IPR050388">
    <property type="entry name" value="ABC_Ni/Peptide_Import"/>
</dbReference>
<keyword evidence="7" id="KW-0067">ATP-binding</keyword>
<dbReference type="AlphaFoldDB" id="A0A165SRH7"/>
<evidence type="ECO:0000313" key="7">
    <source>
        <dbReference type="EMBL" id="AMY70363.1"/>
    </source>
</evidence>
<dbReference type="SUPFAM" id="SSF52540">
    <property type="entry name" value="P-loop containing nucleoside triphosphate hydrolases"/>
    <property type="match status" value="1"/>
</dbReference>
<dbReference type="Pfam" id="PF00005">
    <property type="entry name" value="ABC_tran"/>
    <property type="match status" value="1"/>
</dbReference>
<dbReference type="GO" id="GO:0016887">
    <property type="term" value="F:ATP hydrolysis activity"/>
    <property type="evidence" value="ECO:0007669"/>
    <property type="project" value="InterPro"/>
</dbReference>
<dbReference type="KEGG" id="daa:AKL17_3131"/>
<dbReference type="STRING" id="1335048.AKL17_3131"/>
<organism evidence="7 8">
    <name type="scientific">Frigidibacter mobilis</name>
    <dbReference type="NCBI Taxonomy" id="1335048"/>
    <lineage>
        <taxon>Bacteria</taxon>
        <taxon>Pseudomonadati</taxon>
        <taxon>Pseudomonadota</taxon>
        <taxon>Alphaproteobacteria</taxon>
        <taxon>Rhodobacterales</taxon>
        <taxon>Paracoccaceae</taxon>
        <taxon>Frigidibacter</taxon>
    </lineage>
</organism>
<dbReference type="Proteomes" id="UP000076128">
    <property type="component" value="Chromosome"/>
</dbReference>
<keyword evidence="7" id="KW-0547">Nucleotide-binding</keyword>
<accession>A0A165SRH7</accession>
<keyword evidence="8" id="KW-1185">Reference proteome</keyword>
<evidence type="ECO:0000256" key="5">
    <source>
        <dbReference type="ARBA" id="ARBA00023136"/>
    </source>
</evidence>
<dbReference type="Gene3D" id="3.40.50.300">
    <property type="entry name" value="P-loop containing nucleotide triphosphate hydrolases"/>
    <property type="match status" value="1"/>
</dbReference>
<dbReference type="PANTHER" id="PTHR43297:SF2">
    <property type="entry name" value="DIPEPTIDE TRANSPORT ATP-BINDING PROTEIN DPPD"/>
    <property type="match status" value="1"/>
</dbReference>
<feature type="domain" description="ABC transporter" evidence="6">
    <location>
        <begin position="19"/>
        <end position="69"/>
    </location>
</feature>
<dbReference type="InterPro" id="IPR027417">
    <property type="entry name" value="P-loop_NTPase"/>
</dbReference>
<evidence type="ECO:0000256" key="2">
    <source>
        <dbReference type="ARBA" id="ARBA00005417"/>
    </source>
</evidence>
<proteinExistence type="inferred from homology"/>
<evidence type="ECO:0000256" key="1">
    <source>
        <dbReference type="ARBA" id="ARBA00004370"/>
    </source>
</evidence>
<reference evidence="7 8" key="1">
    <citation type="submission" date="2015-09" db="EMBL/GenBank/DDBJ databases">
        <title>Complete genome sequence of Defluviimonas alba cai42t isolated from an oilfield in Xinjiang.</title>
        <authorList>
            <person name="Geng S."/>
            <person name="Pan X."/>
            <person name="Wu X."/>
        </authorList>
    </citation>
    <scope>NUCLEOTIDE SEQUENCE [LARGE SCALE GENOMIC DNA]</scope>
    <source>
        <strain evidence="8">cai42</strain>
    </source>
</reference>
<evidence type="ECO:0000256" key="4">
    <source>
        <dbReference type="ARBA" id="ARBA00022475"/>
    </source>
</evidence>
<evidence type="ECO:0000313" key="8">
    <source>
        <dbReference type="Proteomes" id="UP000076128"/>
    </source>
</evidence>
<dbReference type="InterPro" id="IPR003439">
    <property type="entry name" value="ABC_transporter-like_ATP-bd"/>
</dbReference>
<comment type="similarity">
    <text evidence="2">Belongs to the ABC transporter superfamily.</text>
</comment>
<dbReference type="GO" id="GO:0016020">
    <property type="term" value="C:membrane"/>
    <property type="evidence" value="ECO:0007669"/>
    <property type="project" value="UniProtKB-SubCell"/>
</dbReference>
<evidence type="ECO:0000259" key="6">
    <source>
        <dbReference type="Pfam" id="PF00005"/>
    </source>
</evidence>
<evidence type="ECO:0000256" key="3">
    <source>
        <dbReference type="ARBA" id="ARBA00022448"/>
    </source>
</evidence>
<name>A0A165SRH7_9RHOB</name>